<keyword evidence="3" id="KW-0862">Zinc</keyword>
<sequence>MGKSIRVSSSFCNNHPFQRHLSNPLDYVPTALKTDLSTENTNTEDVHIVPPRKRTSSLFLQANDVQQIVEGVDSIEQTVGEIIENQGQNEDTCGDEIDVHNEEYFQRFYWSDDSDDSSCEYDLDQYNLTSKQYDTIERYDLEAHACCRSKRSHKKMNAKQQIKTKHAKTIKINSHNKHLYVNHRLLKGFNLDPPSLNYMPSSTPVVLKDLPSYDKSATTSLKSRPLPQSSRPTTTTTTNAVNHNTPYRLQDYAVDGTNIPHDIHDDEMVTFLLEMQNRELSPEDYEMLCRLDERVERKTVNNSVLDSLQTVCIENTNDYLDEMCTICMEKYQLTQLIKLLPCKHKFHQACIETWLKSFSPNCPLDNLPLQSSV</sequence>
<evidence type="ECO:0000256" key="2">
    <source>
        <dbReference type="ARBA" id="ARBA00022771"/>
    </source>
</evidence>
<dbReference type="SUPFAM" id="SSF57850">
    <property type="entry name" value="RING/U-box"/>
    <property type="match status" value="1"/>
</dbReference>
<organism evidence="7 9">
    <name type="scientific">Didymodactylos carnosus</name>
    <dbReference type="NCBI Taxonomy" id="1234261"/>
    <lineage>
        <taxon>Eukaryota</taxon>
        <taxon>Metazoa</taxon>
        <taxon>Spiralia</taxon>
        <taxon>Gnathifera</taxon>
        <taxon>Rotifera</taxon>
        <taxon>Eurotatoria</taxon>
        <taxon>Bdelloidea</taxon>
        <taxon>Philodinida</taxon>
        <taxon>Philodinidae</taxon>
        <taxon>Didymodactylos</taxon>
    </lineage>
</organism>
<dbReference type="PANTHER" id="PTHR45931">
    <property type="entry name" value="SI:CH211-59O9.10"/>
    <property type="match status" value="1"/>
</dbReference>
<name>A0A8S2DS04_9BILA</name>
<dbReference type="InterPro" id="IPR013083">
    <property type="entry name" value="Znf_RING/FYVE/PHD"/>
</dbReference>
<evidence type="ECO:0000256" key="1">
    <source>
        <dbReference type="ARBA" id="ARBA00022723"/>
    </source>
</evidence>
<dbReference type="SMART" id="SM00184">
    <property type="entry name" value="RING"/>
    <property type="match status" value="1"/>
</dbReference>
<dbReference type="EMBL" id="CAJOBA010005771">
    <property type="protein sequence ID" value="CAF3754179.1"/>
    <property type="molecule type" value="Genomic_DNA"/>
</dbReference>
<feature type="domain" description="RING-type" evidence="6">
    <location>
        <begin position="324"/>
        <end position="366"/>
    </location>
</feature>
<gene>
    <name evidence="7" type="ORF">OVA965_LOCUS13720</name>
    <name evidence="8" type="ORF">TMI583_LOCUS13723</name>
</gene>
<dbReference type="Proteomes" id="UP000677228">
    <property type="component" value="Unassembled WGS sequence"/>
</dbReference>
<dbReference type="GO" id="GO:0061630">
    <property type="term" value="F:ubiquitin protein ligase activity"/>
    <property type="evidence" value="ECO:0007669"/>
    <property type="project" value="TreeGrafter"/>
</dbReference>
<comment type="caution">
    <text evidence="7">The sequence shown here is derived from an EMBL/GenBank/DDBJ whole genome shotgun (WGS) entry which is preliminary data.</text>
</comment>
<dbReference type="AlphaFoldDB" id="A0A8S2DS04"/>
<dbReference type="Gene3D" id="3.30.40.10">
    <property type="entry name" value="Zinc/RING finger domain, C3HC4 (zinc finger)"/>
    <property type="match status" value="1"/>
</dbReference>
<feature type="compositionally biased region" description="Polar residues" evidence="5">
    <location>
        <begin position="216"/>
        <end position="232"/>
    </location>
</feature>
<evidence type="ECO:0000313" key="8">
    <source>
        <dbReference type="EMBL" id="CAF3754179.1"/>
    </source>
</evidence>
<evidence type="ECO:0000313" key="9">
    <source>
        <dbReference type="Proteomes" id="UP000677228"/>
    </source>
</evidence>
<dbReference type="PANTHER" id="PTHR45931:SF3">
    <property type="entry name" value="RING ZINC FINGER-CONTAINING PROTEIN"/>
    <property type="match status" value="1"/>
</dbReference>
<dbReference type="Pfam" id="PF13639">
    <property type="entry name" value="zf-RING_2"/>
    <property type="match status" value="1"/>
</dbReference>
<dbReference type="InterPro" id="IPR001841">
    <property type="entry name" value="Znf_RING"/>
</dbReference>
<evidence type="ECO:0000313" key="7">
    <source>
        <dbReference type="EMBL" id="CAF0983766.1"/>
    </source>
</evidence>
<accession>A0A8S2DS04</accession>
<dbReference type="GO" id="GO:0008270">
    <property type="term" value="F:zinc ion binding"/>
    <property type="evidence" value="ECO:0007669"/>
    <property type="project" value="UniProtKB-KW"/>
</dbReference>
<evidence type="ECO:0000259" key="6">
    <source>
        <dbReference type="PROSITE" id="PS50089"/>
    </source>
</evidence>
<dbReference type="PROSITE" id="PS50089">
    <property type="entry name" value="ZF_RING_2"/>
    <property type="match status" value="1"/>
</dbReference>
<dbReference type="Proteomes" id="UP000682733">
    <property type="component" value="Unassembled WGS sequence"/>
</dbReference>
<evidence type="ECO:0000256" key="4">
    <source>
        <dbReference type="PROSITE-ProRule" id="PRU00175"/>
    </source>
</evidence>
<protein>
    <recommendedName>
        <fullName evidence="6">RING-type domain-containing protein</fullName>
    </recommendedName>
</protein>
<reference evidence="7" key="1">
    <citation type="submission" date="2021-02" db="EMBL/GenBank/DDBJ databases">
        <authorList>
            <person name="Nowell W R."/>
        </authorList>
    </citation>
    <scope>NUCLEOTIDE SEQUENCE</scope>
</reference>
<feature type="region of interest" description="Disordered" evidence="5">
    <location>
        <begin position="216"/>
        <end position="242"/>
    </location>
</feature>
<dbReference type="GO" id="GO:0005634">
    <property type="term" value="C:nucleus"/>
    <property type="evidence" value="ECO:0007669"/>
    <property type="project" value="TreeGrafter"/>
</dbReference>
<dbReference type="GO" id="GO:0006511">
    <property type="term" value="P:ubiquitin-dependent protein catabolic process"/>
    <property type="evidence" value="ECO:0007669"/>
    <property type="project" value="TreeGrafter"/>
</dbReference>
<dbReference type="EMBL" id="CAJNOK010005765">
    <property type="protein sequence ID" value="CAF0983766.1"/>
    <property type="molecule type" value="Genomic_DNA"/>
</dbReference>
<keyword evidence="2 4" id="KW-0863">Zinc-finger</keyword>
<proteinExistence type="predicted"/>
<dbReference type="InterPro" id="IPR051834">
    <property type="entry name" value="RING_finger_E3_ligase"/>
</dbReference>
<keyword evidence="1" id="KW-0479">Metal-binding</keyword>
<evidence type="ECO:0000256" key="5">
    <source>
        <dbReference type="SAM" id="MobiDB-lite"/>
    </source>
</evidence>
<evidence type="ECO:0000256" key="3">
    <source>
        <dbReference type="ARBA" id="ARBA00022833"/>
    </source>
</evidence>